<dbReference type="AlphaFoldDB" id="A0A4Y2JIP7"/>
<gene>
    <name evidence="1" type="ORF">AVEN_271489_1</name>
</gene>
<reference evidence="1 2" key="1">
    <citation type="journal article" date="2019" name="Sci. Rep.">
        <title>Orb-weaving spider Araneus ventricosus genome elucidates the spidroin gene catalogue.</title>
        <authorList>
            <person name="Kono N."/>
            <person name="Nakamura H."/>
            <person name="Ohtoshi R."/>
            <person name="Moran D.A.P."/>
            <person name="Shinohara A."/>
            <person name="Yoshida Y."/>
            <person name="Fujiwara M."/>
            <person name="Mori M."/>
            <person name="Tomita M."/>
            <person name="Arakawa K."/>
        </authorList>
    </citation>
    <scope>NUCLEOTIDE SEQUENCE [LARGE SCALE GENOMIC DNA]</scope>
</reference>
<sequence>MEPLPYSPDLTPNLCSKHLSGTMFSSNNDVKTAAENWFNVQGRDFYQARLDKFLLGSDKYLNRFCDYVEKLPASIHLNTLSYFLSIVNK</sequence>
<keyword evidence="2" id="KW-1185">Reference proteome</keyword>
<evidence type="ECO:0000313" key="2">
    <source>
        <dbReference type="Proteomes" id="UP000499080"/>
    </source>
</evidence>
<dbReference type="Proteomes" id="UP000499080">
    <property type="component" value="Unassembled WGS sequence"/>
</dbReference>
<protein>
    <submittedName>
        <fullName evidence="1">Uncharacterized protein</fullName>
    </submittedName>
</protein>
<evidence type="ECO:0000313" key="1">
    <source>
        <dbReference type="EMBL" id="GBM89182.1"/>
    </source>
</evidence>
<name>A0A4Y2JIP7_ARAVE</name>
<comment type="caution">
    <text evidence="1">The sequence shown here is derived from an EMBL/GenBank/DDBJ whole genome shotgun (WGS) entry which is preliminary data.</text>
</comment>
<organism evidence="1 2">
    <name type="scientific">Araneus ventricosus</name>
    <name type="common">Orbweaver spider</name>
    <name type="synonym">Epeira ventricosa</name>
    <dbReference type="NCBI Taxonomy" id="182803"/>
    <lineage>
        <taxon>Eukaryota</taxon>
        <taxon>Metazoa</taxon>
        <taxon>Ecdysozoa</taxon>
        <taxon>Arthropoda</taxon>
        <taxon>Chelicerata</taxon>
        <taxon>Arachnida</taxon>
        <taxon>Araneae</taxon>
        <taxon>Araneomorphae</taxon>
        <taxon>Entelegynae</taxon>
        <taxon>Araneoidea</taxon>
        <taxon>Araneidae</taxon>
        <taxon>Araneus</taxon>
    </lineage>
</organism>
<dbReference type="OrthoDB" id="616263at2759"/>
<proteinExistence type="predicted"/>
<accession>A0A4Y2JIP7</accession>
<dbReference type="EMBL" id="BGPR01003519">
    <property type="protein sequence ID" value="GBM89182.1"/>
    <property type="molecule type" value="Genomic_DNA"/>
</dbReference>